<dbReference type="KEGG" id="cvn:111109753"/>
<name>A0A8B8BFA4_CRAVI</name>
<keyword evidence="4" id="KW-1185">Reference proteome</keyword>
<dbReference type="InterPro" id="IPR000863">
    <property type="entry name" value="Sulfotransferase_dom"/>
</dbReference>
<dbReference type="OrthoDB" id="205623at2759"/>
<accession>A0A8B8BFA4</accession>
<keyword evidence="2" id="KW-0808">Transferase</keyword>
<dbReference type="InterPro" id="IPR027417">
    <property type="entry name" value="P-loop_NTPase"/>
</dbReference>
<feature type="domain" description="Sulfotransferase" evidence="3">
    <location>
        <begin position="46"/>
        <end position="296"/>
    </location>
</feature>
<protein>
    <submittedName>
        <fullName evidence="5">Sulfotransferase family cytosolic 1B member 1-like</fullName>
    </submittedName>
</protein>
<sequence>MEEGERGKPDPTGPVVFDGMLLPPFPPLAQDVQKRINDIKNLGYKKDDVLLAIYPKSGSHWVWEIVSMILKRKAEYSKEPKEFLFLEGVPDLDIVRNLPSPRPMNTHLPYRWLPTQHIENGGKIVHVLRNPKDVCVSLFHHAQLGMLPGFDFFGDFKTFFETRFLNPKVPFMDGWFKYEKDFERAQKEDKRGVIFILHYESLKKNPIKETKRLADFLNIELTEEDIAEISDKCSFQNLKQANETVKEHPTSFLGEHAAKLMPKIYRKGEVGDWKNHFTVAMSEQFDAVFKEEMKDSDIQVQFE</sequence>
<evidence type="ECO:0000256" key="1">
    <source>
        <dbReference type="ARBA" id="ARBA00005771"/>
    </source>
</evidence>
<gene>
    <name evidence="5" type="primary">LOC111109753</name>
</gene>
<dbReference type="GeneID" id="111109753"/>
<reference evidence="4" key="1">
    <citation type="submission" date="2024-06" db="UniProtKB">
        <authorList>
            <consortium name="RefSeq"/>
        </authorList>
    </citation>
    <scope>NUCLEOTIDE SEQUENCE [LARGE SCALE GENOMIC DNA]</scope>
</reference>
<evidence type="ECO:0000256" key="2">
    <source>
        <dbReference type="ARBA" id="ARBA00022679"/>
    </source>
</evidence>
<dbReference type="RefSeq" id="XP_022301726.1">
    <property type="nucleotide sequence ID" value="XM_022446018.1"/>
</dbReference>
<dbReference type="PANTHER" id="PTHR11783">
    <property type="entry name" value="SULFOTRANSFERASE SULT"/>
    <property type="match status" value="1"/>
</dbReference>
<evidence type="ECO:0000259" key="3">
    <source>
        <dbReference type="Pfam" id="PF00685"/>
    </source>
</evidence>
<evidence type="ECO:0000313" key="4">
    <source>
        <dbReference type="Proteomes" id="UP000694844"/>
    </source>
</evidence>
<dbReference type="GO" id="GO:0008146">
    <property type="term" value="F:sulfotransferase activity"/>
    <property type="evidence" value="ECO:0007669"/>
    <property type="project" value="InterPro"/>
</dbReference>
<reference evidence="5" key="2">
    <citation type="submission" date="2025-08" db="UniProtKB">
        <authorList>
            <consortium name="RefSeq"/>
        </authorList>
    </citation>
    <scope>IDENTIFICATION</scope>
    <source>
        <tissue evidence="5">Whole sample</tissue>
    </source>
</reference>
<dbReference type="Pfam" id="PF00685">
    <property type="entry name" value="Sulfotransfer_1"/>
    <property type="match status" value="1"/>
</dbReference>
<dbReference type="Gene3D" id="3.40.50.300">
    <property type="entry name" value="P-loop containing nucleotide triphosphate hydrolases"/>
    <property type="match status" value="1"/>
</dbReference>
<comment type="similarity">
    <text evidence="1">Belongs to the sulfotransferase 1 family.</text>
</comment>
<dbReference type="Proteomes" id="UP000694844">
    <property type="component" value="Chromosome 1"/>
</dbReference>
<proteinExistence type="inferred from homology"/>
<evidence type="ECO:0000313" key="5">
    <source>
        <dbReference type="RefSeq" id="XP_022301726.1"/>
    </source>
</evidence>
<organism evidence="4 5">
    <name type="scientific">Crassostrea virginica</name>
    <name type="common">Eastern oyster</name>
    <dbReference type="NCBI Taxonomy" id="6565"/>
    <lineage>
        <taxon>Eukaryota</taxon>
        <taxon>Metazoa</taxon>
        <taxon>Spiralia</taxon>
        <taxon>Lophotrochozoa</taxon>
        <taxon>Mollusca</taxon>
        <taxon>Bivalvia</taxon>
        <taxon>Autobranchia</taxon>
        <taxon>Pteriomorphia</taxon>
        <taxon>Ostreida</taxon>
        <taxon>Ostreoidea</taxon>
        <taxon>Ostreidae</taxon>
        <taxon>Crassostrea</taxon>
    </lineage>
</organism>
<dbReference type="SUPFAM" id="SSF52540">
    <property type="entry name" value="P-loop containing nucleoside triphosphate hydrolases"/>
    <property type="match status" value="1"/>
</dbReference>
<dbReference type="AlphaFoldDB" id="A0A8B8BFA4"/>